<keyword evidence="4" id="KW-1185">Reference proteome</keyword>
<dbReference type="GO" id="GO:0042834">
    <property type="term" value="F:peptidoglycan binding"/>
    <property type="evidence" value="ECO:0007669"/>
    <property type="project" value="InterPro"/>
</dbReference>
<dbReference type="Gene3D" id="3.40.50.300">
    <property type="entry name" value="P-loop containing nucleotide triphosphate hydrolases"/>
    <property type="match status" value="1"/>
</dbReference>
<dbReference type="Proteomes" id="UP000053030">
    <property type="component" value="Unassembled WGS sequence"/>
</dbReference>
<feature type="region of interest" description="Disordered" evidence="1">
    <location>
        <begin position="297"/>
        <end position="341"/>
    </location>
</feature>
<evidence type="ECO:0000256" key="1">
    <source>
        <dbReference type="SAM" id="MobiDB-lite"/>
    </source>
</evidence>
<feature type="region of interest" description="Disordered" evidence="1">
    <location>
        <begin position="231"/>
        <end position="255"/>
    </location>
</feature>
<dbReference type="OrthoDB" id="6189127at2"/>
<dbReference type="InterPro" id="IPR027417">
    <property type="entry name" value="P-loop_NTPase"/>
</dbReference>
<dbReference type="InterPro" id="IPR049945">
    <property type="entry name" value="AAA_22"/>
</dbReference>
<organism evidence="3 4">
    <name type="scientific">Idiomarina zobellii</name>
    <dbReference type="NCBI Taxonomy" id="86103"/>
    <lineage>
        <taxon>Bacteria</taxon>
        <taxon>Pseudomonadati</taxon>
        <taxon>Pseudomonadota</taxon>
        <taxon>Gammaproteobacteria</taxon>
        <taxon>Alteromonadales</taxon>
        <taxon>Idiomarinaceae</taxon>
        <taxon>Idiomarina</taxon>
    </lineage>
</organism>
<comment type="caution">
    <text evidence="3">The sequence shown here is derived from an EMBL/GenBank/DDBJ whole genome shotgun (WGS) entry which is preliminary data.</text>
</comment>
<dbReference type="PROSITE" id="PS51724">
    <property type="entry name" value="SPOR"/>
    <property type="match status" value="1"/>
</dbReference>
<dbReference type="Pfam" id="PF13401">
    <property type="entry name" value="AAA_22"/>
    <property type="match status" value="1"/>
</dbReference>
<dbReference type="Gene3D" id="3.30.70.1070">
    <property type="entry name" value="Sporulation related repeat"/>
    <property type="match status" value="1"/>
</dbReference>
<dbReference type="PANTHER" id="PTHR35894">
    <property type="entry name" value="GENERAL SECRETION PATHWAY PROTEIN A-RELATED"/>
    <property type="match status" value="1"/>
</dbReference>
<proteinExistence type="predicted"/>
<feature type="domain" description="SPOR" evidence="2">
    <location>
        <begin position="442"/>
        <end position="517"/>
    </location>
</feature>
<dbReference type="SUPFAM" id="SSF52540">
    <property type="entry name" value="P-loop containing nucleoside triphosphate hydrolases"/>
    <property type="match status" value="1"/>
</dbReference>
<feature type="region of interest" description="Disordered" evidence="1">
    <location>
        <begin position="402"/>
        <end position="428"/>
    </location>
</feature>
<evidence type="ECO:0000313" key="4">
    <source>
        <dbReference type="Proteomes" id="UP000053030"/>
    </source>
</evidence>
<dbReference type="RefSeq" id="WP_053953402.1">
    <property type="nucleotide sequence ID" value="NZ_FNCB01000005.1"/>
</dbReference>
<dbReference type="PANTHER" id="PTHR35894:SF5">
    <property type="entry name" value="MU-LIKE PROPHAGE FLUMU DNA TRANSPOSITION PROTEIN B"/>
    <property type="match status" value="1"/>
</dbReference>
<sequence>MQALATTQHIVAAPVKNKPSQQQAIDQLHQQCQQSVSLIMLHGAEGSGKTTVAELFLEQASDYAEVAFISANERSTNDRLRAQILNQLFGTISISDESLSRQIQRQRPLNHAIIVIDNGEYLSESFLAECISTVSQLSAIGQRTSIIVAGSSRWAQQQRPAPHLRVQGPAMVEVQPFSHEEQIRFVQALLPEKQRSFWNLERIQQFLNSINGYPGEIQQRLQLTLTTQAARYRDSSPTEQEQSAPTSASELETEKTPSKMKLWPLILIAALISTAVAGYLNKDQLLPLWEQFNSSAASPAQAEPSREATDAASAQASEGEREPATAQAEEPQTTELPTFEPINERSLELVPEELASSYRASLGTLNNKAAAEITEGDISVGFIKEQQPKEAAPVDTVVAESNENTEAAATTTEASQPAQAEPATTQTAQTQELPFNTEWALSQPTDSYTLQISIISDTQLLSDFRQDYGLTDNTQVYQRADNRYVIIFGSHNSIEQARNAASELPQAVQQMEPWAKSFASVHADIQGR</sequence>
<reference evidence="3 4" key="1">
    <citation type="submission" date="2015-08" db="EMBL/GenBank/DDBJ databases">
        <title>Genome sequencing and assembly of the deep-sea bacterium Idiomarina zobellii.</title>
        <authorList>
            <person name="Mithoefer S.D."/>
            <person name="Rheaume B.A."/>
            <person name="MacLea K.S."/>
        </authorList>
    </citation>
    <scope>NUCLEOTIDE SEQUENCE [LARGE SCALE GENOMIC DNA]</scope>
    <source>
        <strain evidence="3 4">KMM 231</strain>
    </source>
</reference>
<dbReference type="InterPro" id="IPR052026">
    <property type="entry name" value="ExeA_AAA_ATPase_DNA-bind"/>
</dbReference>
<dbReference type="InterPro" id="IPR007730">
    <property type="entry name" value="SPOR-like_dom"/>
</dbReference>
<evidence type="ECO:0000259" key="2">
    <source>
        <dbReference type="PROSITE" id="PS51724"/>
    </source>
</evidence>
<dbReference type="Pfam" id="PF05036">
    <property type="entry name" value="SPOR"/>
    <property type="match status" value="1"/>
</dbReference>
<gene>
    <name evidence="3" type="ORF">AFK76_06030</name>
</gene>
<dbReference type="GO" id="GO:0016887">
    <property type="term" value="F:ATP hydrolysis activity"/>
    <property type="evidence" value="ECO:0007669"/>
    <property type="project" value="InterPro"/>
</dbReference>
<name>A0A837NDN4_9GAMM</name>
<accession>A0A837NDN4</accession>
<protein>
    <recommendedName>
        <fullName evidence="2">SPOR domain-containing protein</fullName>
    </recommendedName>
</protein>
<dbReference type="InterPro" id="IPR036680">
    <property type="entry name" value="SPOR-like_sf"/>
</dbReference>
<dbReference type="AlphaFoldDB" id="A0A837NDN4"/>
<evidence type="ECO:0000313" key="3">
    <source>
        <dbReference type="EMBL" id="KPD24083.1"/>
    </source>
</evidence>
<dbReference type="EMBL" id="LHSG01000004">
    <property type="protein sequence ID" value="KPD24083.1"/>
    <property type="molecule type" value="Genomic_DNA"/>
</dbReference>
<feature type="compositionally biased region" description="Polar residues" evidence="1">
    <location>
        <begin position="237"/>
        <end position="250"/>
    </location>
</feature>